<dbReference type="RefSeq" id="WP_123185140.1">
    <property type="nucleotide sequence ID" value="NZ_CANPEU010000004.1"/>
</dbReference>
<organism evidence="2 3">
    <name type="scientific">Parvibacter caecicola</name>
    <dbReference type="NCBI Taxonomy" id="747645"/>
    <lineage>
        <taxon>Bacteria</taxon>
        <taxon>Bacillati</taxon>
        <taxon>Actinomycetota</taxon>
        <taxon>Coriobacteriia</taxon>
        <taxon>Coriobacteriales</taxon>
        <taxon>Coriobacteriaceae</taxon>
        <taxon>Parvibacter</taxon>
    </lineage>
</organism>
<dbReference type="OrthoDB" id="9813772at2"/>
<dbReference type="Pfam" id="PF13151">
    <property type="entry name" value="DUF3990"/>
    <property type="match status" value="1"/>
</dbReference>
<evidence type="ECO:0000313" key="3">
    <source>
        <dbReference type="Proteomes" id="UP000309454"/>
    </source>
</evidence>
<reference evidence="1 4" key="2">
    <citation type="submission" date="2020-08" db="EMBL/GenBank/DDBJ databases">
        <title>Sequencing the genomes of 1000 actinobacteria strains.</title>
        <authorList>
            <person name="Klenk H.-P."/>
        </authorList>
    </citation>
    <scope>NUCLEOTIDE SEQUENCE [LARGE SCALE GENOMIC DNA]</scope>
    <source>
        <strain evidence="1 4">DSM 22242</strain>
    </source>
</reference>
<dbReference type="GeneID" id="93356445"/>
<keyword evidence="3" id="KW-1185">Reference proteome</keyword>
<protein>
    <submittedName>
        <fullName evidence="2">DUF3990 domain-containing protein</fullName>
    </submittedName>
</protein>
<name>A0A3N0ADC1_9ACTN</name>
<evidence type="ECO:0000313" key="4">
    <source>
        <dbReference type="Proteomes" id="UP000530850"/>
    </source>
</evidence>
<dbReference type="InterPro" id="IPR025051">
    <property type="entry name" value="DUF3990"/>
</dbReference>
<accession>A0A3N0ADC1</accession>
<sequence length="222" mass="25291">MTRLTLYHGSSRIIETPCFGAGNPHNDYGLGFYCTLHEELACEWACAAEGAGGFANKYVFDSSDLRMLDLAAEPYTILHWLALLVENRVFEAKTPVAVEGKRFLRERYLLPIEEYDVIRGYRADDSYFSFARAFLRNDIALEQLSRAMRLGNLGEQVVLKSPRAFERLRFEGARPAASEVYYPQRMERDENARRLYREEASRLGIGGLYLRDILQGGGNEGL</sequence>
<dbReference type="EMBL" id="SSTM01000002">
    <property type="protein sequence ID" value="TJW11273.1"/>
    <property type="molecule type" value="Genomic_DNA"/>
</dbReference>
<dbReference type="Proteomes" id="UP000309454">
    <property type="component" value="Unassembled WGS sequence"/>
</dbReference>
<evidence type="ECO:0000313" key="2">
    <source>
        <dbReference type="EMBL" id="TJW11273.1"/>
    </source>
</evidence>
<reference evidence="2 3" key="1">
    <citation type="submission" date="2019-04" db="EMBL/GenBank/DDBJ databases">
        <title>Microbes associate with the intestines of laboratory mice.</title>
        <authorList>
            <person name="Navarre W."/>
            <person name="Wong E."/>
            <person name="Huang K.C."/>
            <person name="Tropini C."/>
            <person name="Ng K."/>
            <person name="Yu B."/>
        </authorList>
    </citation>
    <scope>NUCLEOTIDE SEQUENCE [LARGE SCALE GENOMIC DNA]</scope>
    <source>
        <strain evidence="2 3">NM48_B13</strain>
    </source>
</reference>
<dbReference type="EMBL" id="JACHYA010000002">
    <property type="protein sequence ID" value="MBB3171128.1"/>
    <property type="molecule type" value="Genomic_DNA"/>
</dbReference>
<evidence type="ECO:0000313" key="1">
    <source>
        <dbReference type="EMBL" id="MBB3171128.1"/>
    </source>
</evidence>
<gene>
    <name evidence="2" type="ORF">E5982_03410</name>
    <name evidence="1" type="ORF">FHR31_000940</name>
</gene>
<dbReference type="Proteomes" id="UP000530850">
    <property type="component" value="Unassembled WGS sequence"/>
</dbReference>
<proteinExistence type="predicted"/>
<dbReference type="AlphaFoldDB" id="A0A3N0ADC1"/>
<comment type="caution">
    <text evidence="2">The sequence shown here is derived from an EMBL/GenBank/DDBJ whole genome shotgun (WGS) entry which is preliminary data.</text>
</comment>